<evidence type="ECO:0000313" key="1">
    <source>
        <dbReference type="EMBL" id="SHG37740.1"/>
    </source>
</evidence>
<proteinExistence type="predicted"/>
<dbReference type="STRING" id="1194090.SAMN05443144_12637"/>
<dbReference type="RefSeq" id="WP_139240376.1">
    <property type="nucleotide sequence ID" value="NZ_FQUS01000026.1"/>
</dbReference>
<keyword evidence="2" id="KW-1185">Reference proteome</keyword>
<gene>
    <name evidence="1" type="ORF">SAMN05443144_12637</name>
</gene>
<organism evidence="1 2">
    <name type="scientific">Fodinibius roseus</name>
    <dbReference type="NCBI Taxonomy" id="1194090"/>
    <lineage>
        <taxon>Bacteria</taxon>
        <taxon>Pseudomonadati</taxon>
        <taxon>Balneolota</taxon>
        <taxon>Balneolia</taxon>
        <taxon>Balneolales</taxon>
        <taxon>Balneolaceae</taxon>
        <taxon>Fodinibius</taxon>
    </lineage>
</organism>
<protein>
    <recommendedName>
        <fullName evidence="3">YHS domain-containing protein</fullName>
    </recommendedName>
</protein>
<sequence length="72" mass="7992">MARTNKVCAVTGNEVINPTQAPRSSVNGKVITFCTSTCKDIFDRHLVKFAEKRYPANGQPSYSTTLNLKFKP</sequence>
<dbReference type="AlphaFoldDB" id="A0A1M5JBX0"/>
<dbReference type="EMBL" id="FQUS01000026">
    <property type="protein sequence ID" value="SHG37740.1"/>
    <property type="molecule type" value="Genomic_DNA"/>
</dbReference>
<name>A0A1M5JBX0_9BACT</name>
<evidence type="ECO:0008006" key="3">
    <source>
        <dbReference type="Google" id="ProtNLM"/>
    </source>
</evidence>
<dbReference type="Proteomes" id="UP000184041">
    <property type="component" value="Unassembled WGS sequence"/>
</dbReference>
<accession>A0A1M5JBX0</accession>
<evidence type="ECO:0000313" key="2">
    <source>
        <dbReference type="Proteomes" id="UP000184041"/>
    </source>
</evidence>
<reference evidence="1 2" key="1">
    <citation type="submission" date="2016-11" db="EMBL/GenBank/DDBJ databases">
        <authorList>
            <person name="Jaros S."/>
            <person name="Januszkiewicz K."/>
            <person name="Wedrychowicz H."/>
        </authorList>
    </citation>
    <scope>NUCLEOTIDE SEQUENCE [LARGE SCALE GENOMIC DNA]</scope>
    <source>
        <strain evidence="1 2">DSM 21986</strain>
    </source>
</reference>